<organism evidence="2 3">
    <name type="scientific">Vibrio tapetis subsp. tapetis</name>
    <dbReference type="NCBI Taxonomy" id="1671868"/>
    <lineage>
        <taxon>Bacteria</taxon>
        <taxon>Pseudomonadati</taxon>
        <taxon>Pseudomonadota</taxon>
        <taxon>Gammaproteobacteria</taxon>
        <taxon>Vibrionales</taxon>
        <taxon>Vibrionaceae</taxon>
        <taxon>Vibrio</taxon>
    </lineage>
</organism>
<dbReference type="Proteomes" id="UP000235828">
    <property type="component" value="Chromosome B"/>
</dbReference>
<sequence length="198" mass="20886">MPASSTIIVSIRFFFPFPFSALNATPIPYHPFAPKSPAVASASGDRVASVITALCDLPRAVSSLIRPTLRANENDGTHGHRGNGDFLARNLFSCGLIALPWDRVDDALRAALAIHVGIGDAVRYLKGVLLAKQRKSHGGVIFNVRPTLVKVVGDVLRDVIGGKGVRLLAIDSAVIELGLFGVIHTAFTGGVLAIVFGV</sequence>
<evidence type="ECO:0000313" key="2">
    <source>
        <dbReference type="EMBL" id="SON53438.1"/>
    </source>
</evidence>
<keyword evidence="1" id="KW-0812">Transmembrane</keyword>
<accession>A0A2N8ZNE0</accession>
<dbReference type="KEGG" id="vta:B1826"/>
<feature type="transmembrane region" description="Helical" evidence="1">
    <location>
        <begin position="173"/>
        <end position="196"/>
    </location>
</feature>
<reference evidence="2 3" key="1">
    <citation type="submission" date="2017-10" db="EMBL/GenBank/DDBJ databases">
        <authorList>
            <person name="Banno H."/>
            <person name="Chua N.-H."/>
        </authorList>
    </citation>
    <scope>NUCLEOTIDE SEQUENCE [LARGE SCALE GENOMIC DNA]</scope>
    <source>
        <strain evidence="2">Vibrio tapetis CECT4600</strain>
    </source>
</reference>
<protein>
    <submittedName>
        <fullName evidence="2">Uncharacterized protein</fullName>
    </submittedName>
</protein>
<dbReference type="EMBL" id="LT960612">
    <property type="protein sequence ID" value="SON53438.1"/>
    <property type="molecule type" value="Genomic_DNA"/>
</dbReference>
<evidence type="ECO:0000256" key="1">
    <source>
        <dbReference type="SAM" id="Phobius"/>
    </source>
</evidence>
<keyword evidence="1" id="KW-0472">Membrane</keyword>
<proteinExistence type="predicted"/>
<evidence type="ECO:0000313" key="3">
    <source>
        <dbReference type="Proteomes" id="UP000235828"/>
    </source>
</evidence>
<dbReference type="AlphaFoldDB" id="A0A2N8ZNE0"/>
<name>A0A2N8ZNE0_9VIBR</name>
<keyword evidence="3" id="KW-1185">Reference proteome</keyword>
<gene>
    <name evidence="2" type="ORF">VTAP4600_B1826</name>
</gene>
<keyword evidence="1" id="KW-1133">Transmembrane helix</keyword>